<gene>
    <name evidence="1" type="ORF">A7U60_g8097</name>
</gene>
<keyword evidence="2" id="KW-1185">Reference proteome</keyword>
<dbReference type="Proteomes" id="UP000757232">
    <property type="component" value="Unassembled WGS sequence"/>
</dbReference>
<dbReference type="EMBL" id="LNZH02000213">
    <property type="protein sequence ID" value="OCB84875.1"/>
    <property type="molecule type" value="Genomic_DNA"/>
</dbReference>
<sequence length="281" mass="31645">MLGFDRFTFTQSKSGCIHSSDVLSFNITNLPIQLRDGIVVLTPRFLQGHLCQAVLIAGCMNHIALCKASAMVGHASQNDFCTKCKATHDVLSTSKGLKDIFPHRTGEENRKFAFLYRKIDNEDGKQSFFNKHGVAYTELAQLPYFDMFEMPFWVGQLPSHVNYPAAGSLSADEYKSLVLIYLPAIIPFIWSEWQPVAAKEHEAALKKWRQKGRQTDLEPKIRMHENELSNFLKLTASLKILLGCSVCEVDIECAKTHLLEYLQGYQKASLQVSSMSCSSDL</sequence>
<dbReference type="OrthoDB" id="3239894at2759"/>
<name>A0A9Q5HS20_SANBA</name>
<comment type="caution">
    <text evidence="1">The sequence shown here is derived from an EMBL/GenBank/DDBJ whole genome shotgun (WGS) entry which is preliminary data.</text>
</comment>
<reference evidence="1" key="1">
    <citation type="submission" date="2016-06" db="EMBL/GenBank/DDBJ databases">
        <title>Draft Genome sequence of the fungus Inonotus baumii.</title>
        <authorList>
            <person name="Zhu H."/>
            <person name="Lin W."/>
        </authorList>
    </citation>
    <scope>NUCLEOTIDE SEQUENCE</scope>
    <source>
        <strain evidence="1">821</strain>
    </source>
</reference>
<dbReference type="AlphaFoldDB" id="A0A9Q5HS20"/>
<proteinExistence type="predicted"/>
<organism evidence="1 2">
    <name type="scientific">Sanghuangporus baumii</name>
    <name type="common">Phellinus baumii</name>
    <dbReference type="NCBI Taxonomy" id="108892"/>
    <lineage>
        <taxon>Eukaryota</taxon>
        <taxon>Fungi</taxon>
        <taxon>Dikarya</taxon>
        <taxon>Basidiomycota</taxon>
        <taxon>Agaricomycotina</taxon>
        <taxon>Agaricomycetes</taxon>
        <taxon>Hymenochaetales</taxon>
        <taxon>Hymenochaetaceae</taxon>
        <taxon>Sanghuangporus</taxon>
    </lineage>
</organism>
<evidence type="ECO:0000313" key="2">
    <source>
        <dbReference type="Proteomes" id="UP000757232"/>
    </source>
</evidence>
<evidence type="ECO:0000313" key="1">
    <source>
        <dbReference type="EMBL" id="OCB84875.1"/>
    </source>
</evidence>
<protein>
    <submittedName>
        <fullName evidence="1">Uncharacterized protein</fullName>
    </submittedName>
</protein>
<accession>A0A9Q5HS20</accession>